<evidence type="ECO:0000256" key="1">
    <source>
        <dbReference type="SAM" id="MobiDB-lite"/>
    </source>
</evidence>
<name>A0ABR4JCH8_9EURO</name>
<comment type="caution">
    <text evidence="2">The sequence shown here is derived from an EMBL/GenBank/DDBJ whole genome shotgun (WGS) entry which is preliminary data.</text>
</comment>
<dbReference type="EMBL" id="JBFXLR010000094">
    <property type="protein sequence ID" value="KAL2837680.1"/>
    <property type="molecule type" value="Genomic_DNA"/>
</dbReference>
<keyword evidence="3" id="KW-1185">Reference proteome</keyword>
<evidence type="ECO:0000313" key="2">
    <source>
        <dbReference type="EMBL" id="KAL2837680.1"/>
    </source>
</evidence>
<protein>
    <submittedName>
        <fullName evidence="2">Uncharacterized protein</fullName>
    </submittedName>
</protein>
<sequence>MGSLCLSQHLATPPRCPHSQSPTEQSSSCWPLRIFLTLGQRSAEMSNPQHPATAAGERACLAEGKSALFRALDSLPGDTSGSGFSHLGTDGVWRNYDGNRKVISYRPLSPEEIAEVLAMYPAWMREMLESQLEGVDGRSVTDVEQLMNPASEVGPNFEDDGNEDGNDKINGGRF</sequence>
<dbReference type="RefSeq" id="XP_070892659.1">
    <property type="nucleotide sequence ID" value="XM_071042146.1"/>
</dbReference>
<dbReference type="GeneID" id="98157310"/>
<reference evidence="2 3" key="1">
    <citation type="submission" date="2024-07" db="EMBL/GenBank/DDBJ databases">
        <title>Section-level genome sequencing and comparative genomics of Aspergillus sections Usti and Cavernicolus.</title>
        <authorList>
            <consortium name="Lawrence Berkeley National Laboratory"/>
            <person name="Nybo J.L."/>
            <person name="Vesth T.C."/>
            <person name="Theobald S."/>
            <person name="Frisvad J.C."/>
            <person name="Larsen T.O."/>
            <person name="Kjaerboelling I."/>
            <person name="Rothschild-Mancinelli K."/>
            <person name="Lyhne E.K."/>
            <person name="Kogle M.E."/>
            <person name="Barry K."/>
            <person name="Clum A."/>
            <person name="Na H."/>
            <person name="Ledsgaard L."/>
            <person name="Lin J."/>
            <person name="Lipzen A."/>
            <person name="Kuo A."/>
            <person name="Riley R."/>
            <person name="Mondo S."/>
            <person name="LaButti K."/>
            <person name="Haridas S."/>
            <person name="Pangalinan J."/>
            <person name="Salamov A.A."/>
            <person name="Simmons B.A."/>
            <person name="Magnuson J.K."/>
            <person name="Chen J."/>
            <person name="Drula E."/>
            <person name="Henrissat B."/>
            <person name="Wiebenga A."/>
            <person name="Lubbers R.J."/>
            <person name="Gomes A.C."/>
            <person name="Macurrencykelacurrency M.R."/>
            <person name="Stajich J."/>
            <person name="Grigoriev I.V."/>
            <person name="Mortensen U.H."/>
            <person name="De vries R.P."/>
            <person name="Baker S.E."/>
            <person name="Andersen M.R."/>
        </authorList>
    </citation>
    <scope>NUCLEOTIDE SEQUENCE [LARGE SCALE GENOMIC DNA]</scope>
    <source>
        <strain evidence="2 3">CBS 756.74</strain>
    </source>
</reference>
<feature type="region of interest" description="Disordered" evidence="1">
    <location>
        <begin position="148"/>
        <end position="174"/>
    </location>
</feature>
<dbReference type="Proteomes" id="UP001610444">
    <property type="component" value="Unassembled WGS sequence"/>
</dbReference>
<accession>A0ABR4JCH8</accession>
<gene>
    <name evidence="2" type="ORF">BJX68DRAFT_249616</name>
</gene>
<proteinExistence type="predicted"/>
<evidence type="ECO:0000313" key="3">
    <source>
        <dbReference type="Proteomes" id="UP001610444"/>
    </source>
</evidence>
<organism evidence="2 3">
    <name type="scientific">Aspergillus pseudodeflectus</name>
    <dbReference type="NCBI Taxonomy" id="176178"/>
    <lineage>
        <taxon>Eukaryota</taxon>
        <taxon>Fungi</taxon>
        <taxon>Dikarya</taxon>
        <taxon>Ascomycota</taxon>
        <taxon>Pezizomycotina</taxon>
        <taxon>Eurotiomycetes</taxon>
        <taxon>Eurotiomycetidae</taxon>
        <taxon>Eurotiales</taxon>
        <taxon>Aspergillaceae</taxon>
        <taxon>Aspergillus</taxon>
        <taxon>Aspergillus subgen. Nidulantes</taxon>
    </lineage>
</organism>